<dbReference type="InterPro" id="IPR033121">
    <property type="entry name" value="PEPTIDASE_A1"/>
</dbReference>
<feature type="active site" evidence="8">
    <location>
        <position position="91"/>
    </location>
</feature>
<evidence type="ECO:0000256" key="3">
    <source>
        <dbReference type="ARBA" id="ARBA00022729"/>
    </source>
</evidence>
<proteinExistence type="inferred from homology"/>
<feature type="active site" evidence="8">
    <location>
        <position position="279"/>
    </location>
</feature>
<dbReference type="AlphaFoldDB" id="A0A1D1YGM5"/>
<dbReference type="PRINTS" id="PR00792">
    <property type="entry name" value="PEPSIN"/>
</dbReference>
<keyword evidence="2 10" id="KW-0645">Protease</keyword>
<evidence type="ECO:0000259" key="12">
    <source>
        <dbReference type="PROSITE" id="PS51767"/>
    </source>
</evidence>
<dbReference type="GO" id="GO:0004190">
    <property type="term" value="F:aspartic-type endopeptidase activity"/>
    <property type="evidence" value="ECO:0007669"/>
    <property type="project" value="UniProtKB-KW"/>
</dbReference>
<dbReference type="EMBL" id="GDJX01014153">
    <property type="protein sequence ID" value="JAT53783.1"/>
    <property type="molecule type" value="Transcribed_RNA"/>
</dbReference>
<evidence type="ECO:0000256" key="8">
    <source>
        <dbReference type="PIRSR" id="PIRSR601461-1"/>
    </source>
</evidence>
<dbReference type="SUPFAM" id="SSF50630">
    <property type="entry name" value="Acid proteases"/>
    <property type="match status" value="1"/>
</dbReference>
<evidence type="ECO:0000256" key="6">
    <source>
        <dbReference type="ARBA" id="ARBA00023157"/>
    </source>
</evidence>
<evidence type="ECO:0000256" key="5">
    <source>
        <dbReference type="ARBA" id="ARBA00022801"/>
    </source>
</evidence>
<dbReference type="FunFam" id="2.40.70.10:FF:000009">
    <property type="entry name" value="Aspartic proteinase A1"/>
    <property type="match status" value="1"/>
</dbReference>
<dbReference type="InterPro" id="IPR021109">
    <property type="entry name" value="Peptidase_aspartic_dom_sf"/>
</dbReference>
<comment type="similarity">
    <text evidence="1 10">Belongs to the peptidase A1 family.</text>
</comment>
<feature type="signal peptide" evidence="11">
    <location>
        <begin position="1"/>
        <end position="22"/>
    </location>
</feature>
<dbReference type="GO" id="GO:0006508">
    <property type="term" value="P:proteolysis"/>
    <property type="evidence" value="ECO:0007669"/>
    <property type="project" value="UniProtKB-KW"/>
</dbReference>
<evidence type="ECO:0000256" key="11">
    <source>
        <dbReference type="SAM" id="SignalP"/>
    </source>
</evidence>
<gene>
    <name evidence="13" type="primary">AAEL006169_0</name>
    <name evidence="13" type="ORF">g.17373</name>
</gene>
<feature type="chain" id="PRO_5008900212" evidence="11">
    <location>
        <begin position="23"/>
        <end position="394"/>
    </location>
</feature>
<keyword evidence="4 10" id="KW-0064">Aspartyl protease</keyword>
<evidence type="ECO:0000256" key="1">
    <source>
        <dbReference type="ARBA" id="ARBA00007447"/>
    </source>
</evidence>
<organism evidence="13">
    <name type="scientific">Anthurium amnicola</name>
    <dbReference type="NCBI Taxonomy" id="1678845"/>
    <lineage>
        <taxon>Eukaryota</taxon>
        <taxon>Viridiplantae</taxon>
        <taxon>Streptophyta</taxon>
        <taxon>Embryophyta</taxon>
        <taxon>Tracheophyta</taxon>
        <taxon>Spermatophyta</taxon>
        <taxon>Magnoliopsida</taxon>
        <taxon>Liliopsida</taxon>
        <taxon>Araceae</taxon>
        <taxon>Pothoideae</taxon>
        <taxon>Potheae</taxon>
        <taxon>Anthurium</taxon>
    </lineage>
</organism>
<dbReference type="InterPro" id="IPR001969">
    <property type="entry name" value="Aspartic_peptidase_AS"/>
</dbReference>
<feature type="domain" description="Peptidase A1" evidence="12">
    <location>
        <begin position="73"/>
        <end position="391"/>
    </location>
</feature>
<dbReference type="Pfam" id="PF00026">
    <property type="entry name" value="Asp"/>
    <property type="match status" value="1"/>
</dbReference>
<evidence type="ECO:0000313" key="13">
    <source>
        <dbReference type="EMBL" id="JAT53783.1"/>
    </source>
</evidence>
<keyword evidence="3 11" id="KW-0732">Signal</keyword>
<dbReference type="PROSITE" id="PS00141">
    <property type="entry name" value="ASP_PROTEASE"/>
    <property type="match status" value="2"/>
</dbReference>
<dbReference type="Gene3D" id="2.40.70.10">
    <property type="entry name" value="Acid Proteases"/>
    <property type="match status" value="3"/>
</dbReference>
<dbReference type="PROSITE" id="PS51767">
    <property type="entry name" value="PEPTIDASE_A1"/>
    <property type="match status" value="1"/>
</dbReference>
<dbReference type="PANTHER" id="PTHR47966">
    <property type="entry name" value="BETA-SITE APP-CLEAVING ENZYME, ISOFORM A-RELATED"/>
    <property type="match status" value="1"/>
</dbReference>
<dbReference type="FunFam" id="2.40.70.10:FF:000044">
    <property type="entry name" value="Lysosomal aspartic protease"/>
    <property type="match status" value="1"/>
</dbReference>
<keyword evidence="5 10" id="KW-0378">Hydrolase</keyword>
<protein>
    <submittedName>
        <fullName evidence="13">Lysosomal aspartic protease</fullName>
    </submittedName>
</protein>
<evidence type="ECO:0000256" key="7">
    <source>
        <dbReference type="ARBA" id="ARBA00023180"/>
    </source>
</evidence>
<feature type="disulfide bond" evidence="9">
    <location>
        <begin position="313"/>
        <end position="350"/>
    </location>
</feature>
<evidence type="ECO:0000256" key="9">
    <source>
        <dbReference type="PIRSR" id="PIRSR601461-2"/>
    </source>
</evidence>
<sequence>MAPLSSMLRAATLLAVLAIACGAFTRVPLYRAETAHRQLHSADSAPHPLHLKYGVASTPSGQVTLSNYMNAQYYGPISIGTPPQTFNVVFDTGSSNLWVPSKKCHFWNIACLLHKKYNSRKSKTYKKNGAKFAIQYGSGSLSGFYSSDTVSIGGVVAKEQTFAEATNEPGLAFVAGKFDGILGMAYKTISVGGYNTVFDTMVEQGGVDSSVFSFYLNRDPSSNQGGQLILGGSDPALYKGEFSYVNVTRKGYWQFKMDGINVQGGKNSFCQDGCQAIADTGTSLIAGPVAEVTKLNEAIGGTKIINGEYLIDCNKIDSLPKLDFILNGKKFTLEGKDYVLKMSQAGTSMCISGFMGMDIAPPAGPLWILGDVFIGKYYTEFDLENNRVGFAEAV</sequence>
<accession>A0A1D1YGM5</accession>
<keyword evidence="6 9" id="KW-1015">Disulfide bond</keyword>
<evidence type="ECO:0000256" key="10">
    <source>
        <dbReference type="RuleBase" id="RU000454"/>
    </source>
</evidence>
<reference evidence="13" key="1">
    <citation type="submission" date="2015-07" db="EMBL/GenBank/DDBJ databases">
        <title>Transcriptome Assembly of Anthurium amnicola.</title>
        <authorList>
            <person name="Suzuki J."/>
        </authorList>
    </citation>
    <scope>NUCLEOTIDE SEQUENCE</scope>
</reference>
<dbReference type="InterPro" id="IPR001461">
    <property type="entry name" value="Aspartic_peptidase_A1"/>
</dbReference>
<evidence type="ECO:0000256" key="2">
    <source>
        <dbReference type="ARBA" id="ARBA00022670"/>
    </source>
</evidence>
<evidence type="ECO:0000256" key="4">
    <source>
        <dbReference type="ARBA" id="ARBA00022750"/>
    </source>
</evidence>
<keyword evidence="7" id="KW-0325">Glycoprotein</keyword>
<dbReference type="PANTHER" id="PTHR47966:SF51">
    <property type="entry name" value="BETA-SITE APP-CLEAVING ENZYME, ISOFORM A-RELATED"/>
    <property type="match status" value="1"/>
</dbReference>
<feature type="disulfide bond" evidence="9">
    <location>
        <begin position="270"/>
        <end position="274"/>
    </location>
</feature>
<feature type="disulfide bond" evidence="9">
    <location>
        <begin position="104"/>
        <end position="111"/>
    </location>
</feature>
<name>A0A1D1YGM5_9ARAE</name>